<feature type="compositionally biased region" description="Low complexity" evidence="4">
    <location>
        <begin position="201"/>
        <end position="211"/>
    </location>
</feature>
<feature type="domain" description="H15" evidence="5">
    <location>
        <begin position="37"/>
        <end position="106"/>
    </location>
</feature>
<dbReference type="FunFam" id="1.10.10.10:FF:000637">
    <property type="entry name" value="Histone H1.2"/>
    <property type="match status" value="1"/>
</dbReference>
<dbReference type="Pfam" id="PF02178">
    <property type="entry name" value="AT_hook"/>
    <property type="match status" value="6"/>
</dbReference>
<dbReference type="InterPro" id="IPR036390">
    <property type="entry name" value="WH_DNA-bd_sf"/>
</dbReference>
<dbReference type="AlphaFoldDB" id="A0ABD3S2D6"/>
<keyword evidence="2" id="KW-0238">DNA-binding</keyword>
<dbReference type="PROSITE" id="PS51504">
    <property type="entry name" value="H15"/>
    <property type="match status" value="1"/>
</dbReference>
<reference evidence="6 7" key="1">
    <citation type="submission" date="2024-12" db="EMBL/GenBank/DDBJ databases">
        <title>The unique morphological basis and parallel evolutionary history of personate flowers in Penstemon.</title>
        <authorList>
            <person name="Depatie T.H."/>
            <person name="Wessinger C.A."/>
        </authorList>
    </citation>
    <scope>NUCLEOTIDE SEQUENCE [LARGE SCALE GENOMIC DNA]</scope>
    <source>
        <strain evidence="6">WTNN_2</strain>
        <tissue evidence="6">Leaf</tissue>
    </source>
</reference>
<dbReference type="PANTHER" id="PTHR11467:SF29">
    <property type="entry name" value="OS03G0711600 PROTEIN"/>
    <property type="match status" value="1"/>
</dbReference>
<protein>
    <recommendedName>
        <fullName evidence="5">H15 domain-containing protein</fullName>
    </recommendedName>
</protein>
<proteinExistence type="predicted"/>
<evidence type="ECO:0000313" key="7">
    <source>
        <dbReference type="Proteomes" id="UP001634393"/>
    </source>
</evidence>
<keyword evidence="3" id="KW-0539">Nucleus</keyword>
<dbReference type="EMBL" id="JBJXBP010000007">
    <property type="protein sequence ID" value="KAL3818622.1"/>
    <property type="molecule type" value="Genomic_DNA"/>
</dbReference>
<evidence type="ECO:0000256" key="1">
    <source>
        <dbReference type="ARBA" id="ARBA00004123"/>
    </source>
</evidence>
<evidence type="ECO:0000256" key="3">
    <source>
        <dbReference type="ARBA" id="ARBA00023242"/>
    </source>
</evidence>
<feature type="compositionally biased region" description="Basic residues" evidence="4">
    <location>
        <begin position="304"/>
        <end position="317"/>
    </location>
</feature>
<feature type="region of interest" description="Disordered" evidence="4">
    <location>
        <begin position="109"/>
        <end position="149"/>
    </location>
</feature>
<comment type="subcellular location">
    <subcellularLocation>
        <location evidence="1">Nucleus</location>
    </subcellularLocation>
</comment>
<feature type="compositionally biased region" description="Low complexity" evidence="4">
    <location>
        <begin position="252"/>
        <end position="262"/>
    </location>
</feature>
<dbReference type="InterPro" id="IPR017956">
    <property type="entry name" value="AT_hook_DNA-bd_motif"/>
</dbReference>
<feature type="region of interest" description="Disordered" evidence="4">
    <location>
        <begin position="165"/>
        <end position="325"/>
    </location>
</feature>
<gene>
    <name evidence="6" type="ORF">ACJIZ3_004527</name>
</gene>
<dbReference type="Gene3D" id="1.10.10.10">
    <property type="entry name" value="Winged helix-like DNA-binding domain superfamily/Winged helix DNA-binding domain"/>
    <property type="match status" value="1"/>
</dbReference>
<dbReference type="GO" id="GO:0003677">
    <property type="term" value="F:DNA binding"/>
    <property type="evidence" value="ECO:0007669"/>
    <property type="project" value="UniProtKB-KW"/>
</dbReference>
<dbReference type="SUPFAM" id="SSF46785">
    <property type="entry name" value="Winged helix' DNA-binding domain"/>
    <property type="match status" value="1"/>
</dbReference>
<dbReference type="CDD" id="cd00073">
    <property type="entry name" value="H15"/>
    <property type="match status" value="1"/>
</dbReference>
<accession>A0ABD3S2D6</accession>
<dbReference type="GO" id="GO:0005634">
    <property type="term" value="C:nucleus"/>
    <property type="evidence" value="ECO:0007669"/>
    <property type="project" value="UniProtKB-SubCell"/>
</dbReference>
<evidence type="ECO:0000256" key="4">
    <source>
        <dbReference type="SAM" id="MobiDB-lite"/>
    </source>
</evidence>
<evidence type="ECO:0000259" key="5">
    <source>
        <dbReference type="PROSITE" id="PS51504"/>
    </source>
</evidence>
<organism evidence="6 7">
    <name type="scientific">Penstemon smallii</name>
    <dbReference type="NCBI Taxonomy" id="265156"/>
    <lineage>
        <taxon>Eukaryota</taxon>
        <taxon>Viridiplantae</taxon>
        <taxon>Streptophyta</taxon>
        <taxon>Embryophyta</taxon>
        <taxon>Tracheophyta</taxon>
        <taxon>Spermatophyta</taxon>
        <taxon>Magnoliopsida</taxon>
        <taxon>eudicotyledons</taxon>
        <taxon>Gunneridae</taxon>
        <taxon>Pentapetalae</taxon>
        <taxon>asterids</taxon>
        <taxon>lamiids</taxon>
        <taxon>Lamiales</taxon>
        <taxon>Plantaginaceae</taxon>
        <taxon>Cheloneae</taxon>
        <taxon>Penstemon</taxon>
    </lineage>
</organism>
<dbReference type="InterPro" id="IPR005818">
    <property type="entry name" value="Histone_H1/H5_H15"/>
</dbReference>
<keyword evidence="7" id="KW-1185">Reference proteome</keyword>
<dbReference type="Pfam" id="PF00538">
    <property type="entry name" value="Linker_histone"/>
    <property type="match status" value="1"/>
</dbReference>
<evidence type="ECO:0000313" key="6">
    <source>
        <dbReference type="EMBL" id="KAL3818622.1"/>
    </source>
</evidence>
<feature type="compositionally biased region" description="Basic and acidic residues" evidence="4">
    <location>
        <begin position="292"/>
        <end position="303"/>
    </location>
</feature>
<sequence length="401" mass="41355">MDPLLLLSPLGTETAPVASPVTTPVANPTPIRPTALNHPPYAEMITAAVSVLNDRTGSSKRAIAKYIEGHYTNLPPTHSSLLSHHLKRLKLNGKLVMVKNSYKLPRSVPASAANGDPAPVTSDLAAAVPKRRPGRPPKAKTGEPVQAAVPGESVQAAVPVFAVGPVNGPAPPSGARRGRGRPPKQGGGVKMGPGRPPKSAAPPKSDAPVVGVGKGRGRPKKNANTPPVAQAKAPGRPRGRPPKPINVFQGEAPPVAAPAAPVAGGGGELPSVGGAAPPVAVKRRGRPPKVGGEAKKPRVESKTPRKLSGKPLGRPKKVASAVVAQNPNPDSQLLVAYLDLKGKHDNLKATIKRAADVIKPFLNSEVGVGALEELERLASVDINAPSNVQFQQPQPQQQPES</sequence>
<dbReference type="SMART" id="SM00384">
    <property type="entry name" value="AT_hook"/>
    <property type="match status" value="7"/>
</dbReference>
<dbReference type="SMART" id="SM00526">
    <property type="entry name" value="H15"/>
    <property type="match status" value="1"/>
</dbReference>
<dbReference type="InterPro" id="IPR036388">
    <property type="entry name" value="WH-like_DNA-bd_sf"/>
</dbReference>
<evidence type="ECO:0000256" key="2">
    <source>
        <dbReference type="ARBA" id="ARBA00023125"/>
    </source>
</evidence>
<dbReference type="PANTHER" id="PTHR11467">
    <property type="entry name" value="HISTONE H1"/>
    <property type="match status" value="1"/>
</dbReference>
<comment type="caution">
    <text evidence="6">The sequence shown here is derived from an EMBL/GenBank/DDBJ whole genome shotgun (WGS) entry which is preliminary data.</text>
</comment>
<dbReference type="PRINTS" id="PR00929">
    <property type="entry name" value="ATHOOK"/>
</dbReference>
<dbReference type="Proteomes" id="UP001634393">
    <property type="component" value="Unassembled WGS sequence"/>
</dbReference>
<feature type="compositionally biased region" description="Basic residues" evidence="4">
    <location>
        <begin position="129"/>
        <end position="138"/>
    </location>
</feature>
<name>A0ABD3S2D6_9LAMI</name>